<dbReference type="PROSITE" id="PS50995">
    <property type="entry name" value="HTH_MARR_2"/>
    <property type="match status" value="1"/>
</dbReference>
<dbReference type="PROSITE" id="PS01117">
    <property type="entry name" value="HTH_MARR_1"/>
    <property type="match status" value="1"/>
</dbReference>
<sequence length="151" mass="16793">MTNLAQLYDLIKETFLLLDFGDRQFLEQFDLTVPRYYALVHIATEPGLSPSRLSRFMFCDKSNVTRLVQSLEREGLVERRPDGFDGRVQQLYLTAAGTAHYTTVAAAHNCYVTQRLAALDAAQVEGIRDGLGRLNQALAASIPMDKAAALN</sequence>
<name>A0A160T3U3_9CHLR</name>
<dbReference type="GO" id="GO:0003677">
    <property type="term" value="F:DNA binding"/>
    <property type="evidence" value="ECO:0007669"/>
    <property type="project" value="UniProtKB-KW"/>
</dbReference>
<dbReference type="Gene3D" id="1.10.10.10">
    <property type="entry name" value="Winged helix-like DNA-binding domain superfamily/Winged helix DNA-binding domain"/>
    <property type="match status" value="1"/>
</dbReference>
<dbReference type="AlphaFoldDB" id="A0A160T3U3"/>
<dbReference type="PRINTS" id="PR00598">
    <property type="entry name" value="HTHMARR"/>
</dbReference>
<keyword evidence="6" id="KW-1185">Reference proteome</keyword>
<protein>
    <submittedName>
        <fullName evidence="5">Regulatory protein MarR</fullName>
    </submittedName>
</protein>
<dbReference type="PANTHER" id="PTHR33164:SF99">
    <property type="entry name" value="MARR FAMILY REGULATORY PROTEIN"/>
    <property type="match status" value="1"/>
</dbReference>
<evidence type="ECO:0000256" key="3">
    <source>
        <dbReference type="ARBA" id="ARBA00023163"/>
    </source>
</evidence>
<keyword evidence="2" id="KW-0238">DNA-binding</keyword>
<dbReference type="SMART" id="SM00347">
    <property type="entry name" value="HTH_MARR"/>
    <property type="match status" value="1"/>
</dbReference>
<dbReference type="EMBL" id="LN890655">
    <property type="protein sequence ID" value="CUS04422.2"/>
    <property type="molecule type" value="Genomic_DNA"/>
</dbReference>
<evidence type="ECO:0000313" key="5">
    <source>
        <dbReference type="EMBL" id="CUS04422.2"/>
    </source>
</evidence>
<dbReference type="InterPro" id="IPR036388">
    <property type="entry name" value="WH-like_DNA-bd_sf"/>
</dbReference>
<dbReference type="RefSeq" id="WP_095043754.1">
    <property type="nucleotide sequence ID" value="NZ_LN890655.1"/>
</dbReference>
<feature type="domain" description="HTH marR-type" evidence="4">
    <location>
        <begin position="1"/>
        <end position="136"/>
    </location>
</feature>
<dbReference type="Proteomes" id="UP000215027">
    <property type="component" value="Chromosome I"/>
</dbReference>
<dbReference type="InterPro" id="IPR023187">
    <property type="entry name" value="Tscrpt_reg_MarR-type_CS"/>
</dbReference>
<evidence type="ECO:0000256" key="1">
    <source>
        <dbReference type="ARBA" id="ARBA00023015"/>
    </source>
</evidence>
<dbReference type="InterPro" id="IPR039422">
    <property type="entry name" value="MarR/SlyA-like"/>
</dbReference>
<dbReference type="SUPFAM" id="SSF46785">
    <property type="entry name" value="Winged helix' DNA-binding domain"/>
    <property type="match status" value="1"/>
</dbReference>
<dbReference type="OrthoDB" id="327696at2"/>
<keyword evidence="3" id="KW-0804">Transcription</keyword>
<dbReference type="InterPro" id="IPR036390">
    <property type="entry name" value="WH_DNA-bd_sf"/>
</dbReference>
<keyword evidence="1" id="KW-0805">Transcription regulation</keyword>
<dbReference type="KEGG" id="pbf:CFX0092_A2544"/>
<proteinExistence type="predicted"/>
<dbReference type="InterPro" id="IPR000835">
    <property type="entry name" value="HTH_MarR-typ"/>
</dbReference>
<organism evidence="5 6">
    <name type="scientific">Candidatus Promineifilum breve</name>
    <dbReference type="NCBI Taxonomy" id="1806508"/>
    <lineage>
        <taxon>Bacteria</taxon>
        <taxon>Bacillati</taxon>
        <taxon>Chloroflexota</taxon>
        <taxon>Ardenticatenia</taxon>
        <taxon>Candidatus Promineifilales</taxon>
        <taxon>Candidatus Promineifilaceae</taxon>
        <taxon>Candidatus Promineifilum</taxon>
    </lineage>
</organism>
<evidence type="ECO:0000313" key="6">
    <source>
        <dbReference type="Proteomes" id="UP000215027"/>
    </source>
</evidence>
<reference evidence="5" key="1">
    <citation type="submission" date="2016-01" db="EMBL/GenBank/DDBJ databases">
        <authorList>
            <person name="Mcilroy J.S."/>
            <person name="Karst M S."/>
            <person name="Albertsen M."/>
        </authorList>
    </citation>
    <scope>NUCLEOTIDE SEQUENCE</scope>
    <source>
        <strain evidence="5">Cfx-K</strain>
    </source>
</reference>
<evidence type="ECO:0000259" key="4">
    <source>
        <dbReference type="PROSITE" id="PS50995"/>
    </source>
</evidence>
<accession>A0A160T3U3</accession>
<evidence type="ECO:0000256" key="2">
    <source>
        <dbReference type="ARBA" id="ARBA00023125"/>
    </source>
</evidence>
<dbReference type="Pfam" id="PF12802">
    <property type="entry name" value="MarR_2"/>
    <property type="match status" value="1"/>
</dbReference>
<gene>
    <name evidence="5" type="ORF">CFX0092_A2544</name>
</gene>
<dbReference type="GO" id="GO:0006950">
    <property type="term" value="P:response to stress"/>
    <property type="evidence" value="ECO:0007669"/>
    <property type="project" value="TreeGrafter"/>
</dbReference>
<dbReference type="PANTHER" id="PTHR33164">
    <property type="entry name" value="TRANSCRIPTIONAL REGULATOR, MARR FAMILY"/>
    <property type="match status" value="1"/>
</dbReference>
<dbReference type="GO" id="GO:0003700">
    <property type="term" value="F:DNA-binding transcription factor activity"/>
    <property type="evidence" value="ECO:0007669"/>
    <property type="project" value="InterPro"/>
</dbReference>